<protein>
    <submittedName>
        <fullName evidence="1">Uncharacterized protein</fullName>
    </submittedName>
</protein>
<sequence>MGYFGVHLHTDGAWRDDAAPLAPFLRVEIHDSDLAIVSFWSTGAAGLFYLGFQPRDYFDDPAASRAVDNDTETAAFVVWARDVLGVTLDAGAVRPLLADVGADEEPVDVFVEATLARLLQMLRLPLPSELADD</sequence>
<evidence type="ECO:0000313" key="2">
    <source>
        <dbReference type="Proteomes" id="UP000518206"/>
    </source>
</evidence>
<organism evidence="1 2">
    <name type="scientific">Cellulomonas cellasea</name>
    <dbReference type="NCBI Taxonomy" id="43670"/>
    <lineage>
        <taxon>Bacteria</taxon>
        <taxon>Bacillati</taxon>
        <taxon>Actinomycetota</taxon>
        <taxon>Actinomycetes</taxon>
        <taxon>Micrococcales</taxon>
        <taxon>Cellulomonadaceae</taxon>
        <taxon>Cellulomonas</taxon>
    </lineage>
</organism>
<proteinExistence type="predicted"/>
<reference evidence="1 2" key="2">
    <citation type="submission" date="2020-08" db="EMBL/GenBank/DDBJ databases">
        <authorList>
            <person name="Partida-Martinez L."/>
            <person name="Huntemann M."/>
            <person name="Clum A."/>
            <person name="Wang J."/>
            <person name="Palaniappan K."/>
            <person name="Ritter S."/>
            <person name="Chen I.-M."/>
            <person name="Stamatis D."/>
            <person name="Reddy T."/>
            <person name="O'Malley R."/>
            <person name="Daum C."/>
            <person name="Shapiro N."/>
            <person name="Ivanova N."/>
            <person name="Kyrpides N."/>
            <person name="Woyke T."/>
        </authorList>
    </citation>
    <scope>NUCLEOTIDE SEQUENCE [LARGE SCALE GENOMIC DNA]</scope>
    <source>
        <strain evidence="1 2">RAS26</strain>
    </source>
</reference>
<name>A0A7W4UK45_9CELL</name>
<evidence type="ECO:0000313" key="1">
    <source>
        <dbReference type="EMBL" id="MBB2925369.1"/>
    </source>
</evidence>
<dbReference type="EMBL" id="JACHVX010000009">
    <property type="protein sequence ID" value="MBB2925369.1"/>
    <property type="molecule type" value="Genomic_DNA"/>
</dbReference>
<dbReference type="RefSeq" id="WP_183298092.1">
    <property type="nucleotide sequence ID" value="NZ_JACHVX010000009.1"/>
</dbReference>
<dbReference type="AlphaFoldDB" id="A0A7W4UK45"/>
<accession>A0A7W4UK45</accession>
<reference evidence="1 2" key="1">
    <citation type="submission" date="2020-08" db="EMBL/GenBank/DDBJ databases">
        <title>The Agave Microbiome: Exploring the role of microbial communities in plant adaptations to desert environments.</title>
        <authorList>
            <person name="Partida-Martinez L.P."/>
        </authorList>
    </citation>
    <scope>NUCLEOTIDE SEQUENCE [LARGE SCALE GENOMIC DNA]</scope>
    <source>
        <strain evidence="1 2">RAS26</strain>
    </source>
</reference>
<dbReference type="Proteomes" id="UP000518206">
    <property type="component" value="Unassembled WGS sequence"/>
</dbReference>
<gene>
    <name evidence="1" type="ORF">FHR80_004312</name>
</gene>
<comment type="caution">
    <text evidence="1">The sequence shown here is derived from an EMBL/GenBank/DDBJ whole genome shotgun (WGS) entry which is preliminary data.</text>
</comment>